<dbReference type="SUPFAM" id="SSF52141">
    <property type="entry name" value="Uracil-DNA glycosylase-like"/>
    <property type="match status" value="1"/>
</dbReference>
<keyword evidence="1" id="KW-0819">tRNA processing</keyword>
<organism evidence="3 4">
    <name type="scientific">Methanoculleus sediminis</name>
    <dbReference type="NCBI Taxonomy" id="1550566"/>
    <lineage>
        <taxon>Archaea</taxon>
        <taxon>Methanobacteriati</taxon>
        <taxon>Methanobacteriota</taxon>
        <taxon>Stenosarchaea group</taxon>
        <taxon>Methanomicrobia</taxon>
        <taxon>Methanomicrobiales</taxon>
        <taxon>Methanomicrobiaceae</taxon>
        <taxon>Methanoculleus</taxon>
    </lineage>
</organism>
<dbReference type="EMBL" id="JXOJ01000006">
    <property type="protein sequence ID" value="KLK87475.1"/>
    <property type="molecule type" value="Genomic_DNA"/>
</dbReference>
<sequence length="241" mass="27987">MQKDRIVPGAGAPRRVVRIVQDRHGDRIEIFDPPFYRKEFEDAYRFIIDSYTVPPREIALFLPCAVRKPYSQSPSHRLFRRIIDGVLAPEDYHIVVFGTCGTVPAELEGMYPYRNYHYMLGKTTDERVRRDFHRIEVYRLKGYLEKTRDTYRHRLAYCIGPFRKAMVEAAEETGIAVDLLPSDPMIERLYDIDCPFPEGSLSMQGYIDEFREGLERLAGRIYAGETTALEGCPERRGPVRA</sequence>
<evidence type="ECO:0000259" key="2">
    <source>
        <dbReference type="Pfam" id="PF17884"/>
    </source>
</evidence>
<name>A0A0H1QX02_9EURY</name>
<keyword evidence="3" id="KW-0808">Transferase</keyword>
<accession>A0A0H1QX02</accession>
<dbReference type="OrthoDB" id="115061at2157"/>
<dbReference type="InterPro" id="IPR036895">
    <property type="entry name" value="Uracil-DNA_glycosylase-like_sf"/>
</dbReference>
<comment type="caution">
    <text evidence="3">The sequence shown here is derived from an EMBL/GenBank/DDBJ whole genome shotgun (WGS) entry which is preliminary data.</text>
</comment>
<keyword evidence="4" id="KW-1185">Reference proteome</keyword>
<dbReference type="Proteomes" id="UP000035301">
    <property type="component" value="Unassembled WGS sequence"/>
</dbReference>
<dbReference type="Pfam" id="PF17884">
    <property type="entry name" value="DUF5591"/>
    <property type="match status" value="1"/>
</dbReference>
<dbReference type="STRING" id="1550566.SZ63_10425"/>
<protein>
    <submittedName>
        <fullName evidence="3">tRNA-ribosyltransferase</fullName>
    </submittedName>
</protein>
<dbReference type="GO" id="GO:0008033">
    <property type="term" value="P:tRNA processing"/>
    <property type="evidence" value="ECO:0007669"/>
    <property type="project" value="UniProtKB-KW"/>
</dbReference>
<dbReference type="PATRIC" id="fig|1550566.3.peg.2273"/>
<dbReference type="RefSeq" id="WP_048185120.1">
    <property type="nucleotide sequence ID" value="NZ_JXOJ01000006.1"/>
</dbReference>
<dbReference type="GO" id="GO:0016740">
    <property type="term" value="F:transferase activity"/>
    <property type="evidence" value="ECO:0007669"/>
    <property type="project" value="UniProtKB-KW"/>
</dbReference>
<proteinExistence type="predicted"/>
<reference evidence="3 4" key="1">
    <citation type="journal article" date="2015" name="Int. J. Syst. Evol. Microbiol.">
        <title>Methanoculleus sediminis sp. nov., a methanogen from sediments near a submarine mud volcano.</title>
        <authorList>
            <person name="Chen S.C."/>
            <person name="Chen M.F."/>
            <person name="Lai M.C."/>
            <person name="Weng C.Y."/>
            <person name="Wu S.Y."/>
            <person name="Lin S."/>
            <person name="Yang T.F."/>
            <person name="Chen P.C."/>
        </authorList>
    </citation>
    <scope>NUCLEOTIDE SEQUENCE [LARGE SCALE GENOMIC DNA]</scope>
    <source>
        <strain evidence="3 4">S3Fa</strain>
    </source>
</reference>
<dbReference type="Gene3D" id="3.40.50.10630">
    <property type="entry name" value="Uracil-DNA glycosylase-like"/>
    <property type="match status" value="1"/>
</dbReference>
<evidence type="ECO:0000256" key="1">
    <source>
        <dbReference type="ARBA" id="ARBA00022694"/>
    </source>
</evidence>
<dbReference type="InterPro" id="IPR040777">
    <property type="entry name" value="DUF5591"/>
</dbReference>
<dbReference type="AlphaFoldDB" id="A0A0H1QX02"/>
<evidence type="ECO:0000313" key="4">
    <source>
        <dbReference type="Proteomes" id="UP000035301"/>
    </source>
</evidence>
<evidence type="ECO:0000313" key="3">
    <source>
        <dbReference type="EMBL" id="KLK87475.1"/>
    </source>
</evidence>
<feature type="domain" description="DUF5591" evidence="2">
    <location>
        <begin position="47"/>
        <end position="171"/>
    </location>
</feature>
<gene>
    <name evidence="3" type="ORF">SZ63_10425</name>
</gene>